<organism evidence="1 2">
    <name type="scientific">Thauera phenolivorans</name>
    <dbReference type="NCBI Taxonomy" id="1792543"/>
    <lineage>
        <taxon>Bacteria</taxon>
        <taxon>Pseudomonadati</taxon>
        <taxon>Pseudomonadota</taxon>
        <taxon>Betaproteobacteria</taxon>
        <taxon>Rhodocyclales</taxon>
        <taxon>Zoogloeaceae</taxon>
        <taxon>Thauera</taxon>
    </lineage>
</organism>
<dbReference type="EMBL" id="JAAYYV010000137">
    <property type="protein sequence ID" value="NLF53790.1"/>
    <property type="molecule type" value="Genomic_DNA"/>
</dbReference>
<evidence type="ECO:0000313" key="1">
    <source>
        <dbReference type="EMBL" id="NLF53790.1"/>
    </source>
</evidence>
<name>A0A7X7LUW2_9RHOO</name>
<dbReference type="AlphaFoldDB" id="A0A7X7LUW2"/>
<dbReference type="Gene3D" id="3.90.190.20">
    <property type="entry name" value="Mur ligase, C-terminal domain"/>
    <property type="match status" value="1"/>
</dbReference>
<dbReference type="InterPro" id="IPR036615">
    <property type="entry name" value="Mur_ligase_C_dom_sf"/>
</dbReference>
<dbReference type="GO" id="GO:0016881">
    <property type="term" value="F:acid-amino acid ligase activity"/>
    <property type="evidence" value="ECO:0007669"/>
    <property type="project" value="InterPro"/>
</dbReference>
<gene>
    <name evidence="1" type="ORF">GX576_05215</name>
</gene>
<sequence>APLGGKAYCSDSLEDVVAEVAAQARAGDHVLVMSNGGFGGIHQKLLDALAAR</sequence>
<protein>
    <submittedName>
        <fullName evidence="1">UDP-N-acetylmuramate:L-alanyl-gamma-D-glutamyl-meso-diaminopimelate ligase</fullName>
    </submittedName>
</protein>
<accession>A0A7X7LUW2</accession>
<dbReference type="Proteomes" id="UP000536534">
    <property type="component" value="Unassembled WGS sequence"/>
</dbReference>
<evidence type="ECO:0000313" key="2">
    <source>
        <dbReference type="Proteomes" id="UP000536534"/>
    </source>
</evidence>
<proteinExistence type="predicted"/>
<comment type="caution">
    <text evidence="1">The sequence shown here is derived from an EMBL/GenBank/DDBJ whole genome shotgun (WGS) entry which is preliminary data.</text>
</comment>
<keyword evidence="1" id="KW-0436">Ligase</keyword>
<feature type="non-terminal residue" evidence="1">
    <location>
        <position position="1"/>
    </location>
</feature>
<dbReference type="SUPFAM" id="SSF53244">
    <property type="entry name" value="MurD-like peptide ligases, peptide-binding domain"/>
    <property type="match status" value="1"/>
</dbReference>
<reference evidence="1 2" key="1">
    <citation type="journal article" date="2020" name="Biotechnol. Biofuels">
        <title>New insights from the biogas microbiome by comprehensive genome-resolved metagenomics of nearly 1600 species originating from multiple anaerobic digesters.</title>
        <authorList>
            <person name="Campanaro S."/>
            <person name="Treu L."/>
            <person name="Rodriguez-R L.M."/>
            <person name="Kovalovszki A."/>
            <person name="Ziels R.M."/>
            <person name="Maus I."/>
            <person name="Zhu X."/>
            <person name="Kougias P.G."/>
            <person name="Basile A."/>
            <person name="Luo G."/>
            <person name="Schluter A."/>
            <person name="Konstantinidis K.T."/>
            <person name="Angelidaki I."/>
        </authorList>
    </citation>
    <scope>NUCLEOTIDE SEQUENCE [LARGE SCALE GENOMIC DNA]</scope>
    <source>
        <strain evidence="1">AS06rmzACSIP_256</strain>
    </source>
</reference>